<dbReference type="PANTHER" id="PTHR37816:SF2">
    <property type="entry name" value="DNA TOPOLOGY MODULATION PROTEIN FLAR-RELATED PROTEIN"/>
    <property type="match status" value="1"/>
</dbReference>
<dbReference type="InterPro" id="IPR052922">
    <property type="entry name" value="Cytidylate_Kinase-2"/>
</dbReference>
<keyword evidence="2" id="KW-1185">Reference proteome</keyword>
<protein>
    <submittedName>
        <fullName evidence="1">DNA topology modulation protein</fullName>
    </submittedName>
</protein>
<sequence>MLDLPLVHLDRHYWQAGWEPTSPEQWREKIRQLVAAPRWVIDGNYTSTLDLRLASADTVIYLDFSTALCLTRVLRRTLRNLGRERADELPPGCPERLDPALLRYVIGFRRDVRMKILDHLAGFSGTTYRFASPGELERFLTALGRENRPAR</sequence>
<comment type="caution">
    <text evidence="1">The sequence shown here is derived from an EMBL/GenBank/DDBJ whole genome shotgun (WGS) entry which is preliminary data.</text>
</comment>
<dbReference type="STRING" id="121290.APY04_0452"/>
<dbReference type="PATRIC" id="fig|121290.4.peg.2169"/>
<dbReference type="EMBL" id="LMTR01000021">
    <property type="protein sequence ID" value="KWT71530.1"/>
    <property type="molecule type" value="Genomic_DNA"/>
</dbReference>
<dbReference type="PANTHER" id="PTHR37816">
    <property type="entry name" value="YALI0E33011P"/>
    <property type="match status" value="1"/>
</dbReference>
<accession>A0A120CXU6</accession>
<organism evidence="1 2">
    <name type="scientific">Hyphomicrobium sulfonivorans</name>
    <dbReference type="NCBI Taxonomy" id="121290"/>
    <lineage>
        <taxon>Bacteria</taxon>
        <taxon>Pseudomonadati</taxon>
        <taxon>Pseudomonadota</taxon>
        <taxon>Alphaproteobacteria</taxon>
        <taxon>Hyphomicrobiales</taxon>
        <taxon>Hyphomicrobiaceae</taxon>
        <taxon>Hyphomicrobium</taxon>
    </lineage>
</organism>
<gene>
    <name evidence="1" type="ORF">APY04_0452</name>
</gene>
<evidence type="ECO:0000313" key="1">
    <source>
        <dbReference type="EMBL" id="KWT71530.1"/>
    </source>
</evidence>
<dbReference type="AlphaFoldDB" id="A0A120CXU6"/>
<reference evidence="1 2" key="1">
    <citation type="submission" date="2015-10" db="EMBL/GenBank/DDBJ databases">
        <title>Transcriptomic analysis of a linuron degrading triple-species bacterial consortium.</title>
        <authorList>
            <person name="Albers P."/>
        </authorList>
    </citation>
    <scope>NUCLEOTIDE SEQUENCE [LARGE SCALE GENOMIC DNA]</scope>
    <source>
        <strain evidence="1 2">WDL6</strain>
    </source>
</reference>
<evidence type="ECO:0000313" key="2">
    <source>
        <dbReference type="Proteomes" id="UP000059074"/>
    </source>
</evidence>
<name>A0A120CXU6_HYPSL</name>
<proteinExistence type="predicted"/>
<dbReference type="Proteomes" id="UP000059074">
    <property type="component" value="Unassembled WGS sequence"/>
</dbReference>
<dbReference type="InterPro" id="IPR027417">
    <property type="entry name" value="P-loop_NTPase"/>
</dbReference>
<dbReference type="SUPFAM" id="SSF52540">
    <property type="entry name" value="P-loop containing nucleoside triphosphate hydrolases"/>
    <property type="match status" value="1"/>
</dbReference>